<feature type="compositionally biased region" description="Polar residues" evidence="3">
    <location>
        <begin position="655"/>
        <end position="668"/>
    </location>
</feature>
<dbReference type="PANTHER" id="PTHR23315:SF7">
    <property type="entry name" value="U-BOX DOMAIN-CONTAINING PROTEIN 4"/>
    <property type="match status" value="1"/>
</dbReference>
<dbReference type="PANTHER" id="PTHR23315">
    <property type="entry name" value="U BOX DOMAIN-CONTAINING"/>
    <property type="match status" value="1"/>
</dbReference>
<dbReference type="Proteomes" id="UP001633002">
    <property type="component" value="Unassembled WGS sequence"/>
</dbReference>
<feature type="region of interest" description="Disordered" evidence="3">
    <location>
        <begin position="635"/>
        <end position="671"/>
    </location>
</feature>
<evidence type="ECO:0000313" key="4">
    <source>
        <dbReference type="EMBL" id="KAL3690802.1"/>
    </source>
</evidence>
<organism evidence="4 5">
    <name type="scientific">Riccia sorocarpa</name>
    <dbReference type="NCBI Taxonomy" id="122646"/>
    <lineage>
        <taxon>Eukaryota</taxon>
        <taxon>Viridiplantae</taxon>
        <taxon>Streptophyta</taxon>
        <taxon>Embryophyta</taxon>
        <taxon>Marchantiophyta</taxon>
        <taxon>Marchantiopsida</taxon>
        <taxon>Marchantiidae</taxon>
        <taxon>Marchantiales</taxon>
        <taxon>Ricciaceae</taxon>
        <taxon>Riccia</taxon>
    </lineage>
</organism>
<sequence>MLLASQGGYGIKTAITDAGALTTLIVMISTSSSPTIRESAAAAISKLVSCHPVNRVAFVRAGGIRALVEMAKWSAGLTDEGGSIRARTLAAAVVAVLSLSEVLDRSSMQLGLREALPALAHMLENEDMEEVKAGVGGLQALASALRIGVADSSVSEKGVEPEDGVQMRRGEIIPLELVTSLLDVMRCNSAEAKEGVINSLASFRKIKTSAAVMDDGRKGGDKDEVVALRKEGLDVLLLLLARVPNSAGLREIVAGTVAYVVASERLQCHIPEASAVPHLMRLLLEGPTIATVVLAASAIANLGARRKCLENVSVEDIPLLLRLLTNDIDVPMDRSRSNAPGFQGLFPRADNQSHSGVANSGCSPYLLIREHAAAILIYTALSGEKKKESLIAAGAAPVFVQLLQSCVTATELNMISSVGSSGFVQRNRRQVNSTLPQATEEFAVMGLILLADKNEETMLKIVQAGGILTLVKLLSMTGGRGRLGASWSEMAAAALLTLSGCDAARKEIIRVGGITSLVSVLKGDRGLSTFSVTGLAAMVQLLGVLAQNSAEAKIEMGKVGLVRCLVEILIGGGYLLWAGEVERSSGEGSGLVALAQEAAARALATVVLHCPANAEAAVEAGAIGPLVGMLGNPPETWSNETVPPMEAQPAGETESGASSAETGVTTDCSAGKVHLSTRNSSSVASEEESADTNAGCPLAAMAALGNMISCFPRCGREVVDAGGLARLLNLLQHGKANPQLKDTCLNGEQQGGYSKVRESAALVLGLLAEGDAGVQEAISSADLLPALMEFSTSRFNVSSASTYLSPCPLRTVSWAGNLYYEWSICEYGCKFYKLCIKKKKKKKKKNTLHYVRFGYMFCQNSLTGISSVSKVLLMAPTGLLL</sequence>
<feature type="repeat" description="ARM" evidence="2">
    <location>
        <begin position="465"/>
        <end position="513"/>
    </location>
</feature>
<evidence type="ECO:0000313" key="5">
    <source>
        <dbReference type="Proteomes" id="UP001633002"/>
    </source>
</evidence>
<reference evidence="4 5" key="1">
    <citation type="submission" date="2024-09" db="EMBL/GenBank/DDBJ databases">
        <title>Chromosome-scale assembly of Riccia sorocarpa.</title>
        <authorList>
            <person name="Paukszto L."/>
        </authorList>
    </citation>
    <scope>NUCLEOTIDE SEQUENCE [LARGE SCALE GENOMIC DNA]</scope>
    <source>
        <strain evidence="4">LP-2024</strain>
        <tissue evidence="4">Aerial parts of the thallus</tissue>
    </source>
</reference>
<dbReference type="AlphaFoldDB" id="A0ABD3HJN9"/>
<name>A0ABD3HJN9_9MARC</name>
<comment type="caution">
    <text evidence="4">The sequence shown here is derived from an EMBL/GenBank/DDBJ whole genome shotgun (WGS) entry which is preliminary data.</text>
</comment>
<protein>
    <submittedName>
        <fullName evidence="4">Uncharacterized protein</fullName>
    </submittedName>
</protein>
<evidence type="ECO:0000256" key="2">
    <source>
        <dbReference type="PROSITE-ProRule" id="PRU00259"/>
    </source>
</evidence>
<dbReference type="PROSITE" id="PS50176">
    <property type="entry name" value="ARM_REPEAT"/>
    <property type="match status" value="1"/>
</dbReference>
<dbReference type="SMART" id="SM00185">
    <property type="entry name" value="ARM"/>
    <property type="match status" value="9"/>
</dbReference>
<dbReference type="InterPro" id="IPR011989">
    <property type="entry name" value="ARM-like"/>
</dbReference>
<dbReference type="Gene3D" id="1.25.10.10">
    <property type="entry name" value="Leucine-rich Repeat Variant"/>
    <property type="match status" value="4"/>
</dbReference>
<dbReference type="InterPro" id="IPR016024">
    <property type="entry name" value="ARM-type_fold"/>
</dbReference>
<proteinExistence type="predicted"/>
<keyword evidence="5" id="KW-1185">Reference proteome</keyword>
<dbReference type="EMBL" id="JBJQOH010000003">
    <property type="protein sequence ID" value="KAL3690802.1"/>
    <property type="molecule type" value="Genomic_DNA"/>
</dbReference>
<evidence type="ECO:0000256" key="1">
    <source>
        <dbReference type="ARBA" id="ARBA00022786"/>
    </source>
</evidence>
<evidence type="ECO:0000256" key="3">
    <source>
        <dbReference type="SAM" id="MobiDB-lite"/>
    </source>
</evidence>
<keyword evidence="1" id="KW-0833">Ubl conjugation pathway</keyword>
<dbReference type="SUPFAM" id="SSF48371">
    <property type="entry name" value="ARM repeat"/>
    <property type="match status" value="2"/>
</dbReference>
<gene>
    <name evidence="4" type="ORF">R1sor_004453</name>
</gene>
<accession>A0ABD3HJN9</accession>
<dbReference type="InterPro" id="IPR000225">
    <property type="entry name" value="Armadillo"/>
</dbReference>